<evidence type="ECO:0000256" key="9">
    <source>
        <dbReference type="ARBA" id="ARBA00022842"/>
    </source>
</evidence>
<keyword evidence="6" id="KW-0418">Kinase</keyword>
<evidence type="ECO:0000256" key="8">
    <source>
        <dbReference type="ARBA" id="ARBA00022840"/>
    </source>
</evidence>
<dbReference type="InterPro" id="IPR000600">
    <property type="entry name" value="ROK"/>
</dbReference>
<keyword evidence="12" id="KW-1185">Reference proteome</keyword>
<dbReference type="GO" id="GO:0016301">
    <property type="term" value="F:kinase activity"/>
    <property type="evidence" value="ECO:0007669"/>
    <property type="project" value="UniProtKB-KW"/>
</dbReference>
<dbReference type="Pfam" id="PF00480">
    <property type="entry name" value="ROK"/>
    <property type="match status" value="2"/>
</dbReference>
<comment type="caution">
    <text evidence="11">The sequence shown here is derived from an EMBL/GenBank/DDBJ whole genome shotgun (WGS) entry which is preliminary data.</text>
</comment>
<dbReference type="InterPro" id="IPR051804">
    <property type="entry name" value="Carb_Metab_Reg_Kinase/Isom"/>
</dbReference>
<dbReference type="AlphaFoldDB" id="A0A8S1QGY8"/>
<accession>A0A8S1QGY8</accession>
<organism evidence="11 12">
    <name type="scientific">Paramecium sonneborni</name>
    <dbReference type="NCBI Taxonomy" id="65129"/>
    <lineage>
        <taxon>Eukaryota</taxon>
        <taxon>Sar</taxon>
        <taxon>Alveolata</taxon>
        <taxon>Ciliophora</taxon>
        <taxon>Intramacronucleata</taxon>
        <taxon>Oligohymenophorea</taxon>
        <taxon>Peniculida</taxon>
        <taxon>Parameciidae</taxon>
        <taxon>Paramecium</taxon>
    </lineage>
</organism>
<keyword evidence="3" id="KW-0808">Transferase</keyword>
<proteinExistence type="inferred from homology"/>
<evidence type="ECO:0000313" key="12">
    <source>
        <dbReference type="Proteomes" id="UP000692954"/>
    </source>
</evidence>
<comment type="similarity">
    <text evidence="2">Belongs to the ROK (NagC/XylR) family.</text>
</comment>
<evidence type="ECO:0000256" key="7">
    <source>
        <dbReference type="ARBA" id="ARBA00022833"/>
    </source>
</evidence>
<evidence type="ECO:0000256" key="4">
    <source>
        <dbReference type="ARBA" id="ARBA00022723"/>
    </source>
</evidence>
<keyword evidence="9" id="KW-0460">Magnesium</keyword>
<sequence length="293" mass="33411">MKQSKAALEIGGTFIQVGIGEKVENKWMITNKKTFDTRDPQETVIDLVQYLEQFEFDSIQIASFGPLCLNKDDPQYGSITSTPKLKWQNFPIAACLSQKLNKPFAIDTDVNACAMAEFMLGNQNSYLQQAIIMQDNHQLIQQLEQVLASVQLQMDNVFMECYIQKEVIFYFLNKRKIKISKEFVLFMEIGLCTNVAIAKRLNCPITELPNVSDDHPIWQLIGFYLAEACQNLLYLLSIEKIVLGGGVMNRKILYSIIDQRLRTLVNNYVQIPQNYVVEPQVQDVGLIGALLLQ</sequence>
<reference evidence="11" key="1">
    <citation type="submission" date="2021-01" db="EMBL/GenBank/DDBJ databases">
        <authorList>
            <consortium name="Genoscope - CEA"/>
            <person name="William W."/>
        </authorList>
    </citation>
    <scope>NUCLEOTIDE SEQUENCE</scope>
</reference>
<dbReference type="Proteomes" id="UP000692954">
    <property type="component" value="Unassembled WGS sequence"/>
</dbReference>
<dbReference type="PANTHER" id="PTHR42742">
    <property type="entry name" value="TRANSCRIPTIONAL REPRESSOR MPRA"/>
    <property type="match status" value="1"/>
</dbReference>
<dbReference type="FunFam" id="3.30.420.40:FF:000153">
    <property type="entry name" value="Putative fructokinase"/>
    <property type="match status" value="1"/>
</dbReference>
<evidence type="ECO:0000256" key="1">
    <source>
        <dbReference type="ARBA" id="ARBA00001946"/>
    </source>
</evidence>
<keyword evidence="4" id="KW-0479">Metal-binding</keyword>
<keyword evidence="8" id="KW-0067">ATP-binding</keyword>
<keyword evidence="7" id="KW-0862">Zinc</keyword>
<dbReference type="EMBL" id="CAJJDN010000104">
    <property type="protein sequence ID" value="CAD8113987.1"/>
    <property type="molecule type" value="Genomic_DNA"/>
</dbReference>
<evidence type="ECO:0008006" key="13">
    <source>
        <dbReference type="Google" id="ProtNLM"/>
    </source>
</evidence>
<name>A0A8S1QGY8_9CILI</name>
<dbReference type="GO" id="GO:0005524">
    <property type="term" value="F:ATP binding"/>
    <property type="evidence" value="ECO:0007669"/>
    <property type="project" value="UniProtKB-KW"/>
</dbReference>
<evidence type="ECO:0000256" key="5">
    <source>
        <dbReference type="ARBA" id="ARBA00022741"/>
    </source>
</evidence>
<evidence type="ECO:0000256" key="6">
    <source>
        <dbReference type="ARBA" id="ARBA00022777"/>
    </source>
</evidence>
<dbReference type="GO" id="GO:0046872">
    <property type="term" value="F:metal ion binding"/>
    <property type="evidence" value="ECO:0007669"/>
    <property type="project" value="UniProtKB-KW"/>
</dbReference>
<protein>
    <recommendedName>
        <fullName evidence="13">ROK family protein</fullName>
    </recommendedName>
</protein>
<keyword evidence="10" id="KW-0119">Carbohydrate metabolism</keyword>
<evidence type="ECO:0000313" key="11">
    <source>
        <dbReference type="EMBL" id="CAD8113987.1"/>
    </source>
</evidence>
<comment type="cofactor">
    <cofactor evidence="1">
        <name>Mg(2+)</name>
        <dbReference type="ChEBI" id="CHEBI:18420"/>
    </cofactor>
</comment>
<evidence type="ECO:0000256" key="10">
    <source>
        <dbReference type="ARBA" id="ARBA00023277"/>
    </source>
</evidence>
<keyword evidence="5" id="KW-0547">Nucleotide-binding</keyword>
<evidence type="ECO:0000256" key="3">
    <source>
        <dbReference type="ARBA" id="ARBA00022679"/>
    </source>
</evidence>
<evidence type="ECO:0000256" key="2">
    <source>
        <dbReference type="ARBA" id="ARBA00006479"/>
    </source>
</evidence>
<dbReference type="OrthoDB" id="10260668at2759"/>
<gene>
    <name evidence="11" type="ORF">PSON_ATCC_30995.1.T1040190</name>
</gene>
<dbReference type="PANTHER" id="PTHR42742:SF3">
    <property type="entry name" value="FRUCTOKINASE"/>
    <property type="match status" value="1"/>
</dbReference>